<keyword evidence="2" id="KW-1185">Reference proteome</keyword>
<name>A0A915DG06_9BILA</name>
<dbReference type="Proteomes" id="UP000887574">
    <property type="component" value="Unplaced"/>
</dbReference>
<dbReference type="WBParaSite" id="jg19483">
    <property type="protein sequence ID" value="jg19483"/>
    <property type="gene ID" value="jg19483"/>
</dbReference>
<feature type="compositionally biased region" description="Low complexity" evidence="1">
    <location>
        <begin position="7"/>
        <end position="17"/>
    </location>
</feature>
<accession>A0A915DG06</accession>
<proteinExistence type="predicted"/>
<evidence type="ECO:0000256" key="1">
    <source>
        <dbReference type="SAM" id="MobiDB-lite"/>
    </source>
</evidence>
<sequence length="115" mass="13325">MLRKLKSFNSFGGSSSNADSESNYPLVKKSNSVEKLVSKLQQYYPEYMCFFELYKYNSATHKYELLMPNQEFEIKQSENIRFRGGVKVNIYDISSDAVANVAASFLEFNSFEKLR</sequence>
<feature type="region of interest" description="Disordered" evidence="1">
    <location>
        <begin position="1"/>
        <end position="24"/>
    </location>
</feature>
<protein>
    <submittedName>
        <fullName evidence="3">Uncharacterized protein</fullName>
    </submittedName>
</protein>
<organism evidence="2 3">
    <name type="scientific">Ditylenchus dipsaci</name>
    <dbReference type="NCBI Taxonomy" id="166011"/>
    <lineage>
        <taxon>Eukaryota</taxon>
        <taxon>Metazoa</taxon>
        <taxon>Ecdysozoa</taxon>
        <taxon>Nematoda</taxon>
        <taxon>Chromadorea</taxon>
        <taxon>Rhabditida</taxon>
        <taxon>Tylenchina</taxon>
        <taxon>Tylenchomorpha</taxon>
        <taxon>Sphaerularioidea</taxon>
        <taxon>Anguinidae</taxon>
        <taxon>Anguininae</taxon>
        <taxon>Ditylenchus</taxon>
    </lineage>
</organism>
<reference evidence="3" key="1">
    <citation type="submission" date="2022-11" db="UniProtKB">
        <authorList>
            <consortium name="WormBaseParasite"/>
        </authorList>
    </citation>
    <scope>IDENTIFICATION</scope>
</reference>
<evidence type="ECO:0000313" key="2">
    <source>
        <dbReference type="Proteomes" id="UP000887574"/>
    </source>
</evidence>
<evidence type="ECO:0000313" key="3">
    <source>
        <dbReference type="WBParaSite" id="jg19483"/>
    </source>
</evidence>
<dbReference type="AlphaFoldDB" id="A0A915DG06"/>